<gene>
    <name evidence="3" type="ORF">Plil01_001630500</name>
</gene>
<evidence type="ECO:0000256" key="2">
    <source>
        <dbReference type="SAM" id="SignalP"/>
    </source>
</evidence>
<organism evidence="3 4">
    <name type="scientific">Phytophthora lilii</name>
    <dbReference type="NCBI Taxonomy" id="2077276"/>
    <lineage>
        <taxon>Eukaryota</taxon>
        <taxon>Sar</taxon>
        <taxon>Stramenopiles</taxon>
        <taxon>Oomycota</taxon>
        <taxon>Peronosporomycetes</taxon>
        <taxon>Peronosporales</taxon>
        <taxon>Peronosporaceae</taxon>
        <taxon>Phytophthora</taxon>
    </lineage>
</organism>
<sequence length="76" mass="8442">MMAMLGLMLMVLVTVVSLVLTWNSEDDENSFVELPMFQPLMWIAVGIFSGGVTGFYEGRSNQERSSSGSDKAYLQK</sequence>
<keyword evidence="1" id="KW-0812">Transmembrane</keyword>
<keyword evidence="1" id="KW-0472">Membrane</keyword>
<reference evidence="3" key="1">
    <citation type="submission" date="2023-04" db="EMBL/GenBank/DDBJ databases">
        <title>Phytophthora lilii NBRC 32176.</title>
        <authorList>
            <person name="Ichikawa N."/>
            <person name="Sato H."/>
            <person name="Tonouchi N."/>
        </authorList>
    </citation>
    <scope>NUCLEOTIDE SEQUENCE</scope>
    <source>
        <strain evidence="3">NBRC 32176</strain>
    </source>
</reference>
<dbReference type="EMBL" id="BSXW01001828">
    <property type="protein sequence ID" value="GMF39383.1"/>
    <property type="molecule type" value="Genomic_DNA"/>
</dbReference>
<feature type="chain" id="PRO_5040825373" evidence="2">
    <location>
        <begin position="22"/>
        <end position="76"/>
    </location>
</feature>
<feature type="transmembrane region" description="Helical" evidence="1">
    <location>
        <begin position="37"/>
        <end position="56"/>
    </location>
</feature>
<comment type="caution">
    <text evidence="3">The sequence shown here is derived from an EMBL/GenBank/DDBJ whole genome shotgun (WGS) entry which is preliminary data.</text>
</comment>
<evidence type="ECO:0000256" key="1">
    <source>
        <dbReference type="SAM" id="Phobius"/>
    </source>
</evidence>
<dbReference type="AlphaFoldDB" id="A0A9W6XHJ2"/>
<protein>
    <submittedName>
        <fullName evidence="3">Unnamed protein product</fullName>
    </submittedName>
</protein>
<dbReference type="Proteomes" id="UP001165083">
    <property type="component" value="Unassembled WGS sequence"/>
</dbReference>
<keyword evidence="1" id="KW-1133">Transmembrane helix</keyword>
<name>A0A9W6XHJ2_9STRA</name>
<evidence type="ECO:0000313" key="4">
    <source>
        <dbReference type="Proteomes" id="UP001165083"/>
    </source>
</evidence>
<accession>A0A9W6XHJ2</accession>
<keyword evidence="2" id="KW-0732">Signal</keyword>
<feature type="signal peptide" evidence="2">
    <location>
        <begin position="1"/>
        <end position="21"/>
    </location>
</feature>
<proteinExistence type="predicted"/>
<dbReference type="OrthoDB" id="167289at2759"/>
<evidence type="ECO:0000313" key="3">
    <source>
        <dbReference type="EMBL" id="GMF39383.1"/>
    </source>
</evidence>
<keyword evidence="4" id="KW-1185">Reference proteome</keyword>